<keyword evidence="8" id="KW-1185">Reference proteome</keyword>
<dbReference type="Proteomes" id="UP001501414">
    <property type="component" value="Unassembled WGS sequence"/>
</dbReference>
<proteinExistence type="predicted"/>
<evidence type="ECO:0000256" key="1">
    <source>
        <dbReference type="ARBA" id="ARBA00004533"/>
    </source>
</evidence>
<name>A0ABN1YCR0_9PSEU</name>
<dbReference type="Pfam" id="PF03279">
    <property type="entry name" value="Lip_A_acyltrans"/>
    <property type="match status" value="1"/>
</dbReference>
<dbReference type="NCBIfam" id="NF005919">
    <property type="entry name" value="PRK07920.1"/>
    <property type="match status" value="1"/>
</dbReference>
<keyword evidence="5" id="KW-0472">Membrane</keyword>
<reference evidence="7 8" key="1">
    <citation type="journal article" date="2019" name="Int. J. Syst. Evol. Microbiol.">
        <title>The Global Catalogue of Microorganisms (GCM) 10K type strain sequencing project: providing services to taxonomists for standard genome sequencing and annotation.</title>
        <authorList>
            <consortium name="The Broad Institute Genomics Platform"/>
            <consortium name="The Broad Institute Genome Sequencing Center for Infectious Disease"/>
            <person name="Wu L."/>
            <person name="Ma J."/>
        </authorList>
    </citation>
    <scope>NUCLEOTIDE SEQUENCE [LARGE SCALE GENOMIC DNA]</scope>
    <source>
        <strain evidence="7 8">JCM 11896</strain>
    </source>
</reference>
<dbReference type="GO" id="GO:0016746">
    <property type="term" value="F:acyltransferase activity"/>
    <property type="evidence" value="ECO:0007669"/>
    <property type="project" value="UniProtKB-KW"/>
</dbReference>
<evidence type="ECO:0000313" key="8">
    <source>
        <dbReference type="Proteomes" id="UP001501414"/>
    </source>
</evidence>
<comment type="subcellular location">
    <subcellularLocation>
        <location evidence="1">Cell inner membrane</location>
    </subcellularLocation>
</comment>
<keyword evidence="4" id="KW-0808">Transferase</keyword>
<evidence type="ECO:0000256" key="4">
    <source>
        <dbReference type="ARBA" id="ARBA00022679"/>
    </source>
</evidence>
<dbReference type="PANTHER" id="PTHR30606">
    <property type="entry name" value="LIPID A BIOSYNTHESIS LAUROYL ACYLTRANSFERASE"/>
    <property type="match status" value="1"/>
</dbReference>
<gene>
    <name evidence="7" type="ORF">GCM10009613_62770</name>
</gene>
<sequence length="305" mass="32611">MPEVRGRLREAVAGAGYAAGWAVAGRLPAGVAGRVFDAGADLATRRDGPGVRRLRANLARVRPDADPAELDRLVRRAMRSYARYWREAFALPSLDPDALHAAMHPHAHGVAASLEPLARGRGVLYALPHGGNWDVAGVYLVRELARRGHDPVITTVVQRLRPESLFCRFLAYRRALGFEVVAADDPRGAHRALTARLRAGGVACLIADRDLSGRGVDVSFLGAPARLPAGPARLARSTGAALHPAYPVFAGDAWGVRVGTEIAVPAERSRRSDAKAVQALADAFGELIAERPEDWHMLQPIGAPA</sequence>
<evidence type="ECO:0000313" key="7">
    <source>
        <dbReference type="EMBL" id="GAA1402595.1"/>
    </source>
</evidence>
<dbReference type="InterPro" id="IPR004960">
    <property type="entry name" value="LipA_acyltrans"/>
</dbReference>
<comment type="caution">
    <text evidence="7">The sequence shown here is derived from an EMBL/GenBank/DDBJ whole genome shotgun (WGS) entry which is preliminary data.</text>
</comment>
<evidence type="ECO:0000256" key="5">
    <source>
        <dbReference type="ARBA" id="ARBA00023136"/>
    </source>
</evidence>
<dbReference type="RefSeq" id="WP_344029867.1">
    <property type="nucleotide sequence ID" value="NZ_BAAAJK010000055.1"/>
</dbReference>
<dbReference type="PANTHER" id="PTHR30606:SF10">
    <property type="entry name" value="PHOSPHATIDYLINOSITOL MANNOSIDE ACYLTRANSFERASE"/>
    <property type="match status" value="1"/>
</dbReference>
<dbReference type="CDD" id="cd07984">
    <property type="entry name" value="LPLAT_LABLAT-like"/>
    <property type="match status" value="1"/>
</dbReference>
<evidence type="ECO:0000256" key="3">
    <source>
        <dbReference type="ARBA" id="ARBA00022519"/>
    </source>
</evidence>
<evidence type="ECO:0000256" key="6">
    <source>
        <dbReference type="ARBA" id="ARBA00023315"/>
    </source>
</evidence>
<evidence type="ECO:0000256" key="2">
    <source>
        <dbReference type="ARBA" id="ARBA00022475"/>
    </source>
</evidence>
<accession>A0ABN1YCR0</accession>
<keyword evidence="2" id="KW-1003">Cell membrane</keyword>
<keyword evidence="6 7" id="KW-0012">Acyltransferase</keyword>
<keyword evidence="3" id="KW-0997">Cell inner membrane</keyword>
<protein>
    <submittedName>
        <fullName evidence="7">Phosphatidylinositol mannoside acyltransferase</fullName>
    </submittedName>
</protein>
<organism evidence="7 8">
    <name type="scientific">Pseudonocardia kongjuensis</name>
    <dbReference type="NCBI Taxonomy" id="102227"/>
    <lineage>
        <taxon>Bacteria</taxon>
        <taxon>Bacillati</taxon>
        <taxon>Actinomycetota</taxon>
        <taxon>Actinomycetes</taxon>
        <taxon>Pseudonocardiales</taxon>
        <taxon>Pseudonocardiaceae</taxon>
        <taxon>Pseudonocardia</taxon>
    </lineage>
</organism>
<dbReference type="EMBL" id="BAAAJK010000055">
    <property type="protein sequence ID" value="GAA1402595.1"/>
    <property type="molecule type" value="Genomic_DNA"/>
</dbReference>